<dbReference type="NCBIfam" id="TIGR00126">
    <property type="entry name" value="deoC"/>
    <property type="match status" value="1"/>
</dbReference>
<protein>
    <recommendedName>
        <fullName evidence="7">Deoxyribose-phosphate aldolase</fullName>
        <shortName evidence="7">DERA</shortName>
        <ecNumber evidence="7">4.1.2.4</ecNumber>
    </recommendedName>
    <alternativeName>
        <fullName evidence="7">2-deoxy-D-ribose 5-phosphate aldolase</fullName>
    </alternativeName>
    <alternativeName>
        <fullName evidence="7">Phosphodeoxyriboaldolase</fullName>
        <shortName evidence="7">Deoxyriboaldolase</shortName>
    </alternativeName>
</protein>
<evidence type="ECO:0000256" key="2">
    <source>
        <dbReference type="ARBA" id="ARBA00022490"/>
    </source>
</evidence>
<dbReference type="HAMAP" id="MF_00114">
    <property type="entry name" value="DeoC_type1"/>
    <property type="match status" value="1"/>
</dbReference>
<dbReference type="UniPathway" id="UPA00002">
    <property type="reaction ID" value="UER00468"/>
</dbReference>
<sequence>MSERHSLPADVDPSAAELASRVDHTLLKPEASQEQVETLCQEALELGFASVCVNGLWTSLVAEKLNGSQVLTCTVVGFPLGASTSETKAFEAQEAVANGAQEIDMVIDVAAARAGDQAALEAEIRAVAQVVHAGGAELKVIIEACLLTDDQKVLACQAAVAAGADYVKTSTGFSTSGATAQDVALMRKTVGEEIGVKASGGVRTRDAAVEMLRAGASRIGASAGAGLLEA</sequence>
<gene>
    <name evidence="7 8" type="primary">deoC</name>
    <name evidence="8" type="ORF">GTW58_05510</name>
</gene>
<comment type="pathway">
    <text evidence="7">Carbohydrate degradation; 2-deoxy-D-ribose 1-phosphate degradation; D-glyceraldehyde 3-phosphate and acetaldehyde from 2-deoxy-alpha-D-ribose 1-phosphate: step 2/2.</text>
</comment>
<dbReference type="RefSeq" id="WP_119932104.1">
    <property type="nucleotide sequence ID" value="NZ_JAAVUN010000008.1"/>
</dbReference>
<comment type="similarity">
    <text evidence="1 7">Belongs to the DeoC/FbaB aldolase family. DeoC type 1 subfamily.</text>
</comment>
<evidence type="ECO:0000256" key="4">
    <source>
        <dbReference type="ARBA" id="ARBA00023270"/>
    </source>
</evidence>
<dbReference type="InterPro" id="IPR028581">
    <property type="entry name" value="DeoC_typeI"/>
</dbReference>
<dbReference type="GO" id="GO:0004139">
    <property type="term" value="F:deoxyribose-phosphate aldolase activity"/>
    <property type="evidence" value="ECO:0007669"/>
    <property type="project" value="UniProtKB-UniRule"/>
</dbReference>
<dbReference type="PIRSF" id="PIRSF001357">
    <property type="entry name" value="DeoC"/>
    <property type="match status" value="1"/>
</dbReference>
<feature type="active site" description="Proton donor/acceptor" evidence="7">
    <location>
        <position position="104"/>
    </location>
</feature>
<reference evidence="8 9" key="1">
    <citation type="submission" date="2020-02" db="EMBL/GenBank/DDBJ databases">
        <authorList>
            <person name="Sun Q."/>
        </authorList>
    </citation>
    <scope>NUCLEOTIDE SEQUENCE [LARGE SCALE GENOMIC DNA]</scope>
    <source>
        <strain evidence="8 9">YIM 13062</strain>
    </source>
</reference>
<comment type="subcellular location">
    <subcellularLocation>
        <location evidence="7">Cytoplasm</location>
    </subcellularLocation>
</comment>
<evidence type="ECO:0000313" key="9">
    <source>
        <dbReference type="Proteomes" id="UP000521379"/>
    </source>
</evidence>
<organism evidence="8 9">
    <name type="scientific">Kocuria subflava</name>
    <dbReference type="NCBI Taxonomy" id="1736139"/>
    <lineage>
        <taxon>Bacteria</taxon>
        <taxon>Bacillati</taxon>
        <taxon>Actinomycetota</taxon>
        <taxon>Actinomycetes</taxon>
        <taxon>Micrococcales</taxon>
        <taxon>Micrococcaceae</taxon>
        <taxon>Kocuria</taxon>
    </lineage>
</organism>
<comment type="catalytic activity">
    <reaction evidence="5 7">
        <text>2-deoxy-D-ribose 5-phosphate = D-glyceraldehyde 3-phosphate + acetaldehyde</text>
        <dbReference type="Rhea" id="RHEA:12821"/>
        <dbReference type="ChEBI" id="CHEBI:15343"/>
        <dbReference type="ChEBI" id="CHEBI:59776"/>
        <dbReference type="ChEBI" id="CHEBI:62877"/>
        <dbReference type="EC" id="4.1.2.4"/>
    </reaction>
</comment>
<evidence type="ECO:0000256" key="7">
    <source>
        <dbReference type="HAMAP-Rule" id="MF_00114"/>
    </source>
</evidence>
<keyword evidence="2 7" id="KW-0963">Cytoplasm</keyword>
<dbReference type="InterPro" id="IPR011343">
    <property type="entry name" value="DeoC"/>
</dbReference>
<keyword evidence="9" id="KW-1185">Reference proteome</keyword>
<accession>A0A846TYP7</accession>
<feature type="active site" description="Proton donor/acceptor" evidence="7">
    <location>
        <position position="197"/>
    </location>
</feature>
<dbReference type="AlphaFoldDB" id="A0A846TYP7"/>
<dbReference type="EC" id="4.1.2.4" evidence="7"/>
<keyword evidence="3 7" id="KW-0456">Lyase</keyword>
<comment type="caution">
    <text evidence="8">The sequence shown here is derived from an EMBL/GenBank/DDBJ whole genome shotgun (WGS) entry which is preliminary data.</text>
</comment>
<dbReference type="Pfam" id="PF01791">
    <property type="entry name" value="DeoC"/>
    <property type="match status" value="1"/>
</dbReference>
<dbReference type="SMART" id="SM01133">
    <property type="entry name" value="DeoC"/>
    <property type="match status" value="1"/>
</dbReference>
<dbReference type="FunFam" id="3.20.20.70:FF:000044">
    <property type="entry name" value="Deoxyribose-phosphate aldolase"/>
    <property type="match status" value="1"/>
</dbReference>
<dbReference type="GO" id="GO:0006018">
    <property type="term" value="P:2-deoxyribose 1-phosphate catabolic process"/>
    <property type="evidence" value="ECO:0007669"/>
    <property type="project" value="UniProtKB-UniRule"/>
</dbReference>
<dbReference type="GO" id="GO:0009264">
    <property type="term" value="P:deoxyribonucleotide catabolic process"/>
    <property type="evidence" value="ECO:0007669"/>
    <property type="project" value="UniProtKB-UniRule"/>
</dbReference>
<feature type="active site" description="Schiff-base intermediate with acetaldehyde" evidence="7">
    <location>
        <position position="168"/>
    </location>
</feature>
<comment type="function">
    <text evidence="6 7">Catalyzes a reversible aldol reaction between acetaldehyde and D-glyceraldehyde 3-phosphate to generate 2-deoxy-D-ribose 5-phosphate.</text>
</comment>
<dbReference type="PANTHER" id="PTHR10889">
    <property type="entry name" value="DEOXYRIBOSE-PHOSPHATE ALDOLASE"/>
    <property type="match status" value="1"/>
</dbReference>
<dbReference type="Gene3D" id="3.20.20.70">
    <property type="entry name" value="Aldolase class I"/>
    <property type="match status" value="1"/>
</dbReference>
<dbReference type="CDD" id="cd00959">
    <property type="entry name" value="DeoC"/>
    <property type="match status" value="1"/>
</dbReference>
<dbReference type="GO" id="GO:0005737">
    <property type="term" value="C:cytoplasm"/>
    <property type="evidence" value="ECO:0007669"/>
    <property type="project" value="UniProtKB-SubCell"/>
</dbReference>
<evidence type="ECO:0000256" key="6">
    <source>
        <dbReference type="ARBA" id="ARBA00056337"/>
    </source>
</evidence>
<dbReference type="PANTHER" id="PTHR10889:SF1">
    <property type="entry name" value="DEOXYRIBOSE-PHOSPHATE ALDOLASE"/>
    <property type="match status" value="1"/>
</dbReference>
<dbReference type="SUPFAM" id="SSF51569">
    <property type="entry name" value="Aldolase"/>
    <property type="match status" value="1"/>
</dbReference>
<keyword evidence="4 7" id="KW-0704">Schiff base</keyword>
<evidence type="ECO:0000256" key="3">
    <source>
        <dbReference type="ARBA" id="ARBA00023239"/>
    </source>
</evidence>
<evidence type="ECO:0000256" key="1">
    <source>
        <dbReference type="ARBA" id="ARBA00010936"/>
    </source>
</evidence>
<evidence type="ECO:0000313" key="8">
    <source>
        <dbReference type="EMBL" id="NKE09405.1"/>
    </source>
</evidence>
<dbReference type="Proteomes" id="UP000521379">
    <property type="component" value="Unassembled WGS sequence"/>
</dbReference>
<dbReference type="InterPro" id="IPR002915">
    <property type="entry name" value="DeoC/FbaB/LacD_aldolase"/>
</dbReference>
<name>A0A846TYP7_9MICC</name>
<dbReference type="GO" id="GO:0016052">
    <property type="term" value="P:carbohydrate catabolic process"/>
    <property type="evidence" value="ECO:0007669"/>
    <property type="project" value="TreeGrafter"/>
</dbReference>
<proteinExistence type="inferred from homology"/>
<evidence type="ECO:0000256" key="5">
    <source>
        <dbReference type="ARBA" id="ARBA00048791"/>
    </source>
</evidence>
<dbReference type="InterPro" id="IPR013785">
    <property type="entry name" value="Aldolase_TIM"/>
</dbReference>
<dbReference type="EMBL" id="JAAVUN010000008">
    <property type="protein sequence ID" value="NKE09405.1"/>
    <property type="molecule type" value="Genomic_DNA"/>
</dbReference>